<dbReference type="SUPFAM" id="SSF56726">
    <property type="entry name" value="DNA topoisomerase IV, alpha subunit"/>
    <property type="match status" value="1"/>
</dbReference>
<feature type="transmembrane region" description="Helical" evidence="1">
    <location>
        <begin position="127"/>
        <end position="145"/>
    </location>
</feature>
<dbReference type="EMBL" id="LATL02000006">
    <property type="protein sequence ID" value="KMW70966.1"/>
    <property type="molecule type" value="Genomic_DNA"/>
</dbReference>
<dbReference type="Gene3D" id="3.40.1360.10">
    <property type="match status" value="1"/>
</dbReference>
<dbReference type="AlphaFoldDB" id="A0A0J9EXX5"/>
<feature type="transmembrane region" description="Helical" evidence="1">
    <location>
        <begin position="165"/>
        <end position="181"/>
    </location>
</feature>
<keyword evidence="1" id="KW-0812">Transmembrane</keyword>
<dbReference type="RefSeq" id="WP_049557359.1">
    <property type="nucleotide sequence ID" value="NZ_LATL02000006.1"/>
</dbReference>
<protein>
    <submittedName>
        <fullName evidence="2">Uncharacterized protein</fullName>
    </submittedName>
</protein>
<dbReference type="OrthoDB" id="427126at2"/>
<feature type="transmembrane region" description="Helical" evidence="1">
    <location>
        <begin position="187"/>
        <end position="205"/>
    </location>
</feature>
<dbReference type="InterPro" id="IPR036078">
    <property type="entry name" value="Spo11/TopoVI_A_sf"/>
</dbReference>
<dbReference type="GO" id="GO:0003677">
    <property type="term" value="F:DNA binding"/>
    <property type="evidence" value="ECO:0007669"/>
    <property type="project" value="InterPro"/>
</dbReference>
<dbReference type="PATRIC" id="fig|1637645.4.peg.114"/>
<reference evidence="2 3" key="1">
    <citation type="submission" date="2015-06" db="EMBL/GenBank/DDBJ databases">
        <title>Draft genome assembly of filamentous brackish cyanobacterium Limnoraphis robusta strain CS-951.</title>
        <authorList>
            <person name="Willis A."/>
            <person name="Parks M."/>
            <person name="Burford M.A."/>
        </authorList>
    </citation>
    <scope>NUCLEOTIDE SEQUENCE [LARGE SCALE GENOMIC DNA]</scope>
    <source>
        <strain evidence="2 3">CS-951</strain>
    </source>
</reference>
<dbReference type="GO" id="GO:0005694">
    <property type="term" value="C:chromosome"/>
    <property type="evidence" value="ECO:0007669"/>
    <property type="project" value="InterPro"/>
</dbReference>
<accession>A0A0J9EXX5</accession>
<gene>
    <name evidence="2" type="ORF">WN50_31295</name>
</gene>
<sequence length="450" mass="51315">MKCIHCGTDNNLKDRIANQGRCKECNSPFAFEPAARNIATTSDLVTAMNRVKITDAFFANALKDISVNGTLFFTKKQLFYLLERRYKRKSSNNMFGYLKAYFFFNLFFTILFTILTGGLIANLIIDKFVPIFNLIGHALGIFFLFNQSKSKRINNQSRKSVAHSLKVVGFIILFAGIPISLFTLNSFPIFCTVLILGLLSIYLGFKQASQKGLSQELAINNHEFQGWLSRWQDVNGTYPKLLPFPQQSLQPATVNRDIINYSFDRLIVCDTAEIAQFLIANNFHFEHNCAILSITGYPQNIFQTTMEMLRRNPDLQVYALHNCTPKGMTLVHHLRTSQNWFLNTNQVIIDLGITPHQVLDNEQRMLIEYSPNLAKTSIELPREVRQSLSPEELKWLDAGNFVELESFPPQQLIQIIQRGITRDLSLNNAGSDSIFVEDSDNSLYVFQSFG</sequence>
<evidence type="ECO:0000256" key="1">
    <source>
        <dbReference type="SAM" id="Phobius"/>
    </source>
</evidence>
<evidence type="ECO:0000313" key="3">
    <source>
        <dbReference type="Proteomes" id="UP000033607"/>
    </source>
</evidence>
<dbReference type="Proteomes" id="UP000033607">
    <property type="component" value="Unassembled WGS sequence"/>
</dbReference>
<keyword evidence="1" id="KW-0472">Membrane</keyword>
<name>A0A0J9EXX5_9CYAN</name>
<comment type="caution">
    <text evidence="2">The sequence shown here is derived from an EMBL/GenBank/DDBJ whole genome shotgun (WGS) entry which is preliminary data.</text>
</comment>
<evidence type="ECO:0000313" key="2">
    <source>
        <dbReference type="EMBL" id="KMW70966.1"/>
    </source>
</evidence>
<organism evidence="2 3">
    <name type="scientific">Limnoraphis robusta CS-951</name>
    <dbReference type="NCBI Taxonomy" id="1637645"/>
    <lineage>
        <taxon>Bacteria</taxon>
        <taxon>Bacillati</taxon>
        <taxon>Cyanobacteriota</taxon>
        <taxon>Cyanophyceae</taxon>
        <taxon>Oscillatoriophycideae</taxon>
        <taxon>Oscillatoriales</taxon>
        <taxon>Sirenicapillariaceae</taxon>
        <taxon>Limnoraphis</taxon>
    </lineage>
</organism>
<keyword evidence="1" id="KW-1133">Transmembrane helix</keyword>
<feature type="transmembrane region" description="Helical" evidence="1">
    <location>
        <begin position="94"/>
        <end position="121"/>
    </location>
</feature>
<proteinExistence type="predicted"/>